<dbReference type="Proteomes" id="UP000324748">
    <property type="component" value="Unassembled WGS sequence"/>
</dbReference>
<keyword evidence="1" id="KW-0812">Transmembrane</keyword>
<keyword evidence="1" id="KW-0472">Membrane</keyword>
<protein>
    <submittedName>
        <fullName evidence="2">Uncharacterized protein</fullName>
    </submittedName>
</protein>
<dbReference type="EMBL" id="VSWC01000157">
    <property type="protein sequence ID" value="KAA1074554.1"/>
    <property type="molecule type" value="Genomic_DNA"/>
</dbReference>
<accession>A0A5B0MEX8</accession>
<comment type="caution">
    <text evidence="2">The sequence shown here is derived from an EMBL/GenBank/DDBJ whole genome shotgun (WGS) entry which is preliminary data.</text>
</comment>
<feature type="transmembrane region" description="Helical" evidence="1">
    <location>
        <begin position="452"/>
        <end position="472"/>
    </location>
</feature>
<feature type="transmembrane region" description="Helical" evidence="1">
    <location>
        <begin position="75"/>
        <end position="96"/>
    </location>
</feature>
<feature type="transmembrane region" description="Helical" evidence="1">
    <location>
        <begin position="160"/>
        <end position="184"/>
    </location>
</feature>
<evidence type="ECO:0000313" key="3">
    <source>
        <dbReference type="Proteomes" id="UP000324748"/>
    </source>
</evidence>
<dbReference type="AlphaFoldDB" id="A0A5B0MEX8"/>
<feature type="transmembrane region" description="Helical" evidence="1">
    <location>
        <begin position="414"/>
        <end position="432"/>
    </location>
</feature>
<sequence length="656" mass="73810">MDALVPTTIEQWALLREDVKQTTILTRTPTQTVELRVCAILTFVSGLLYALSFFKRRSRGAWVFKKDSEGYWHPNVHTTLPIFAVLYVILDVSAVICVEMNLGHAVDPIPVALQLVAYQTLQVFAWLKIWAVLYALLFSQQRLPVNAVHSTRARRLVSPHVFNTVTSLIIITVILGQLPLVYLLCTALQKFRHQVSATDLSFQMVIDVSPQDDATSIYDAAFQTFVDIGLLKKFANKAAILFKIYTIFVMVWMSFNILVYLISTSFLLHALGSQKNFLISALENRKALKIIQQHEQEEIDSRHSITSWMIESAPSSPTRPNHDASRTKLNHKSFNPWTWRSWIDFANDESLNGHVFWDRIHQLNIPVHAPKSLSDDASQVDEKGEPYVCPNDAALEKHCTTLIRYWYSTLGQTVIGLGMFASYLIMAGWLLSKWAHSAGQDELIQAFVWSNWTWGGGSGPLLGIVACIVAFSPTPELPSDLKSKKIGLSKIKSSQPVTSLGSLGGSERKIQEGGPLELISLSAQRTPLQKSGVEKVPALGLKAAYRDDNLSIGRSEWPRPSNDFIRTEKNQSSLDRQISNSSTYSAYSHASARQQLARKASTEKQDWLKLDTFQSEDLVEEEWIGGHFKAIQRLREGLRADIRSSRSSQRARSRIL</sequence>
<name>A0A5B0MEX8_PUCGR</name>
<feature type="transmembrane region" description="Helical" evidence="1">
    <location>
        <begin position="116"/>
        <end position="139"/>
    </location>
</feature>
<dbReference type="OrthoDB" id="2499350at2759"/>
<reference evidence="2 3" key="1">
    <citation type="submission" date="2019-05" db="EMBL/GenBank/DDBJ databases">
        <title>Emergence of the Ug99 lineage of the wheat stem rust pathogen through somatic hybridization.</title>
        <authorList>
            <person name="Li F."/>
            <person name="Upadhyaya N.M."/>
            <person name="Sperschneider J."/>
            <person name="Matny O."/>
            <person name="Nguyen-Phuc H."/>
            <person name="Mago R."/>
            <person name="Raley C."/>
            <person name="Miller M.E."/>
            <person name="Silverstein K.A.T."/>
            <person name="Henningsen E."/>
            <person name="Hirsch C.D."/>
            <person name="Visser B."/>
            <person name="Pretorius Z.A."/>
            <person name="Steffenson B.J."/>
            <person name="Schwessinger B."/>
            <person name="Dodds P.N."/>
            <person name="Figueroa M."/>
        </authorList>
    </citation>
    <scope>NUCLEOTIDE SEQUENCE [LARGE SCALE GENOMIC DNA]</scope>
    <source>
        <strain evidence="2">21-0</strain>
    </source>
</reference>
<keyword evidence="3" id="KW-1185">Reference proteome</keyword>
<gene>
    <name evidence="2" type="ORF">PGT21_009944</name>
</gene>
<keyword evidence="1" id="KW-1133">Transmembrane helix</keyword>
<feature type="transmembrane region" description="Helical" evidence="1">
    <location>
        <begin position="33"/>
        <end position="54"/>
    </location>
</feature>
<organism evidence="2 3">
    <name type="scientific">Puccinia graminis f. sp. tritici</name>
    <dbReference type="NCBI Taxonomy" id="56615"/>
    <lineage>
        <taxon>Eukaryota</taxon>
        <taxon>Fungi</taxon>
        <taxon>Dikarya</taxon>
        <taxon>Basidiomycota</taxon>
        <taxon>Pucciniomycotina</taxon>
        <taxon>Pucciniomycetes</taxon>
        <taxon>Pucciniales</taxon>
        <taxon>Pucciniaceae</taxon>
        <taxon>Puccinia</taxon>
    </lineage>
</organism>
<evidence type="ECO:0000256" key="1">
    <source>
        <dbReference type="SAM" id="Phobius"/>
    </source>
</evidence>
<proteinExistence type="predicted"/>
<feature type="transmembrane region" description="Helical" evidence="1">
    <location>
        <begin position="244"/>
        <end position="268"/>
    </location>
</feature>
<evidence type="ECO:0000313" key="2">
    <source>
        <dbReference type="EMBL" id="KAA1074554.1"/>
    </source>
</evidence>